<evidence type="ECO:0000313" key="2">
    <source>
        <dbReference type="Proteomes" id="UP000193553"/>
    </source>
</evidence>
<organism evidence="1 2">
    <name type="scientific">Bradyrhizobium canariense</name>
    <dbReference type="NCBI Taxonomy" id="255045"/>
    <lineage>
        <taxon>Bacteria</taxon>
        <taxon>Pseudomonadati</taxon>
        <taxon>Pseudomonadota</taxon>
        <taxon>Alphaproteobacteria</taxon>
        <taxon>Hyphomicrobiales</taxon>
        <taxon>Nitrobacteraceae</taxon>
        <taxon>Bradyrhizobium</taxon>
    </lineage>
</organism>
<comment type="caution">
    <text evidence="1">The sequence shown here is derived from an EMBL/GenBank/DDBJ whole genome shotgun (WGS) entry which is preliminary data.</text>
</comment>
<sequence length="111" mass="12652">MTHSGSDKFAGDLKIKGNSHADEHRCRMARSTAAIVQMAFTPKRLFRLHQQTEGLTAINRLSLILHALRMPEHWFTWICELVHADPALARRLVDRIPEESKVWLIARAGLS</sequence>
<evidence type="ECO:0000313" key="1">
    <source>
        <dbReference type="EMBL" id="OSJ10847.1"/>
    </source>
</evidence>
<dbReference type="EMBL" id="NAFI01000171">
    <property type="protein sequence ID" value="OSJ10847.1"/>
    <property type="molecule type" value="Genomic_DNA"/>
</dbReference>
<dbReference type="Proteomes" id="UP000193553">
    <property type="component" value="Unassembled WGS sequence"/>
</dbReference>
<dbReference type="RefSeq" id="WP_085359087.1">
    <property type="nucleotide sequence ID" value="NZ_NAFD01000174.1"/>
</dbReference>
<dbReference type="AlphaFoldDB" id="A0A1X3FWL8"/>
<accession>A0A1X3FWL8</accession>
<proteinExistence type="predicted"/>
<gene>
    <name evidence="1" type="ORF">BSZ18_16170</name>
</gene>
<name>A0A1X3FWL8_9BRAD</name>
<reference evidence="1 2" key="1">
    <citation type="submission" date="2017-03" db="EMBL/GenBank/DDBJ databases">
        <title>Whole genome sequences of fourteen strains of Bradyrhizobium canariense and one strain of Bradyrhizobium japonicum isolated from Lupinus (Papilionoideae: Genisteae) species in Algeria.</title>
        <authorList>
            <person name="Crovadore J."/>
            <person name="Chekireb D."/>
            <person name="Brachmann A."/>
            <person name="Chablais R."/>
            <person name="Cochard B."/>
            <person name="Lefort F."/>
        </authorList>
    </citation>
    <scope>NUCLEOTIDE SEQUENCE [LARGE SCALE GENOMIC DNA]</scope>
    <source>
        <strain evidence="1 2">UBMA195</strain>
    </source>
</reference>
<protein>
    <submittedName>
        <fullName evidence="1">Uncharacterized protein</fullName>
    </submittedName>
</protein>